<dbReference type="Proteomes" id="UP001497600">
    <property type="component" value="Chromosome G"/>
</dbReference>
<dbReference type="InterPro" id="IPR051371">
    <property type="entry name" value="Ras_palmitoyltransferase"/>
</dbReference>
<evidence type="ECO:0000313" key="9">
    <source>
        <dbReference type="Proteomes" id="UP001497600"/>
    </source>
</evidence>
<dbReference type="PANTHER" id="PTHR13254:SF0">
    <property type="entry name" value="GOLGIN SUBFAMILY A MEMBER 7_ERF4 DOMAIN-CONTAINING PROTEIN"/>
    <property type="match status" value="1"/>
</dbReference>
<keyword evidence="6" id="KW-0472">Membrane</keyword>
<keyword evidence="5" id="KW-0256">Endoplasmic reticulum</keyword>
<sequence length="252" mass="28775">MPKTPSSFPGYTDHSIKVLGVQANDSREPEESEEPLQFFNYHEFLIPNYEKLTSSNTPTNNDKSLLASHFPNNHSTVTSSTYKDTRIVRVPRVYETLHMSDLIPQFSTYVLGKEPAALTLATVEAKTYSMGGSFDDNYFGETSLTPLIPDLISEQKYIEIVERINLYLLNAFNPYNIYNAIEGLLDIMTGTLYSRIFNNYVRESHCKRNLMELESYVNNTNMQLEPQGIKIISPRRSGYLSLDIQIPRPKPV</sequence>
<name>A0ABP0EH49_9ASCO</name>
<evidence type="ECO:0000256" key="6">
    <source>
        <dbReference type="ARBA" id="ARBA00023136"/>
    </source>
</evidence>
<dbReference type="PANTHER" id="PTHR13254">
    <property type="entry name" value="GOLGI AUTOANTIGEN, GOLGIN SUBFAMILY A, 7"/>
    <property type="match status" value="1"/>
</dbReference>
<comment type="subcellular location">
    <subcellularLocation>
        <location evidence="1">Endoplasmic reticulum membrane</location>
        <topology evidence="1">Peripheral membrane protein</topology>
    </subcellularLocation>
</comment>
<keyword evidence="9" id="KW-1185">Reference proteome</keyword>
<feature type="domain" description="Golgin subfamily A member 7/ERF4" evidence="7">
    <location>
        <begin position="87"/>
        <end position="243"/>
    </location>
</feature>
<gene>
    <name evidence="8" type="primary">SHR5</name>
    <name evidence="8" type="ORF">CAAN4_G05358</name>
</gene>
<dbReference type="InterPro" id="IPR019383">
    <property type="entry name" value="Golgin_A_7/ERF4"/>
</dbReference>
<dbReference type="EMBL" id="OZ004259">
    <property type="protein sequence ID" value="CAK7916770.1"/>
    <property type="molecule type" value="Genomic_DNA"/>
</dbReference>
<reference evidence="8 9" key="1">
    <citation type="submission" date="2024-01" db="EMBL/GenBank/DDBJ databases">
        <authorList>
            <consortium name="Genoscope - CEA"/>
            <person name="William W."/>
        </authorList>
    </citation>
    <scope>NUCLEOTIDE SEQUENCE [LARGE SCALE GENOMIC DNA]</scope>
    <source>
        <strain evidence="8 9">29B2s-10</strain>
    </source>
</reference>
<evidence type="ECO:0000256" key="2">
    <source>
        <dbReference type="ARBA" id="ARBA00007732"/>
    </source>
</evidence>
<proteinExistence type="inferred from homology"/>
<organism evidence="8 9">
    <name type="scientific">[Candida] anglica</name>
    <dbReference type="NCBI Taxonomy" id="148631"/>
    <lineage>
        <taxon>Eukaryota</taxon>
        <taxon>Fungi</taxon>
        <taxon>Dikarya</taxon>
        <taxon>Ascomycota</taxon>
        <taxon>Saccharomycotina</taxon>
        <taxon>Pichiomycetes</taxon>
        <taxon>Debaryomycetaceae</taxon>
        <taxon>Kurtzmaniella</taxon>
    </lineage>
</organism>
<evidence type="ECO:0000313" key="8">
    <source>
        <dbReference type="EMBL" id="CAK7916770.1"/>
    </source>
</evidence>
<evidence type="ECO:0000256" key="4">
    <source>
        <dbReference type="ARBA" id="ARBA00018463"/>
    </source>
</evidence>
<evidence type="ECO:0000259" key="7">
    <source>
        <dbReference type="Pfam" id="PF10256"/>
    </source>
</evidence>
<evidence type="ECO:0000256" key="3">
    <source>
        <dbReference type="ARBA" id="ARBA00011396"/>
    </source>
</evidence>
<evidence type="ECO:0000256" key="5">
    <source>
        <dbReference type="ARBA" id="ARBA00022824"/>
    </source>
</evidence>
<accession>A0ABP0EH49</accession>
<evidence type="ECO:0000256" key="1">
    <source>
        <dbReference type="ARBA" id="ARBA00004406"/>
    </source>
</evidence>
<protein>
    <recommendedName>
        <fullName evidence="4">Ras modification protein ERF4</fullName>
    </recommendedName>
</protein>
<comment type="subunit">
    <text evidence="3">Interacts with ERF2.</text>
</comment>
<comment type="similarity">
    <text evidence="2">Belongs to the ERF4 family.</text>
</comment>
<dbReference type="Pfam" id="PF10256">
    <property type="entry name" value="Erf4"/>
    <property type="match status" value="1"/>
</dbReference>